<organism evidence="2 3">
    <name type="scientific">Actinomadura fibrosa</name>
    <dbReference type="NCBI Taxonomy" id="111802"/>
    <lineage>
        <taxon>Bacteria</taxon>
        <taxon>Bacillati</taxon>
        <taxon>Actinomycetota</taxon>
        <taxon>Actinomycetes</taxon>
        <taxon>Streptosporangiales</taxon>
        <taxon>Thermomonosporaceae</taxon>
        <taxon>Actinomadura</taxon>
    </lineage>
</organism>
<accession>A0ABW2XKJ6</accession>
<proteinExistence type="predicted"/>
<evidence type="ECO:0000259" key="1">
    <source>
        <dbReference type="Pfam" id="PF26366"/>
    </source>
</evidence>
<name>A0ABW2XKJ6_9ACTN</name>
<protein>
    <recommendedName>
        <fullName evidence="1">DUF8094 domain-containing protein</fullName>
    </recommendedName>
</protein>
<dbReference type="EMBL" id="JBHTGP010000006">
    <property type="protein sequence ID" value="MFD0685267.1"/>
    <property type="molecule type" value="Genomic_DNA"/>
</dbReference>
<keyword evidence="3" id="KW-1185">Reference proteome</keyword>
<evidence type="ECO:0000313" key="3">
    <source>
        <dbReference type="Proteomes" id="UP001597063"/>
    </source>
</evidence>
<dbReference type="Proteomes" id="UP001597063">
    <property type="component" value="Unassembled WGS sequence"/>
</dbReference>
<feature type="domain" description="DUF8094" evidence="1">
    <location>
        <begin position="3"/>
        <end position="256"/>
    </location>
</feature>
<dbReference type="Pfam" id="PF26366">
    <property type="entry name" value="DUF8094"/>
    <property type="match status" value="1"/>
</dbReference>
<comment type="caution">
    <text evidence="2">The sequence shown here is derived from an EMBL/GenBank/DDBJ whole genome shotgun (WGS) entry which is preliminary data.</text>
</comment>
<dbReference type="RefSeq" id="WP_131761912.1">
    <property type="nucleotide sequence ID" value="NZ_CAACUY010000196.1"/>
</dbReference>
<dbReference type="InterPro" id="IPR058407">
    <property type="entry name" value="DUF8094"/>
</dbReference>
<reference evidence="3" key="1">
    <citation type="journal article" date="2019" name="Int. J. Syst. Evol. Microbiol.">
        <title>The Global Catalogue of Microorganisms (GCM) 10K type strain sequencing project: providing services to taxonomists for standard genome sequencing and annotation.</title>
        <authorList>
            <consortium name="The Broad Institute Genomics Platform"/>
            <consortium name="The Broad Institute Genome Sequencing Center for Infectious Disease"/>
            <person name="Wu L."/>
            <person name="Ma J."/>
        </authorList>
    </citation>
    <scope>NUCLEOTIDE SEQUENCE [LARGE SCALE GENOMIC DNA]</scope>
    <source>
        <strain evidence="3">JCM 9371</strain>
    </source>
</reference>
<gene>
    <name evidence="2" type="ORF">ACFQZM_12230</name>
</gene>
<evidence type="ECO:0000313" key="2">
    <source>
        <dbReference type="EMBL" id="MFD0685267.1"/>
    </source>
</evidence>
<sequence length="263" mass="27919">MDESREVLRDWTDRHDRAVTSGDRKLWRDTVTGGLEGPVTARVHTYGRLPKSATISLVNPVLYVPRRSAYPRWFAVAALERSGGKDQQVLGVFVRTGAKDPWRAAHWLTFQGRPPELAYDAEGYAIPAPDRGLPAAHAAYLASGDDGGVIPDAFTVSARRPDTGDWKAGPGKVAAGPGAAYALRTKDGGSLVLYGLRQDQTLTGGKEATLPGEVNAYLAKDGKEPDGAVRASWQWLVIGYAPVTGKARVLGESVSLASAGAGG</sequence>